<keyword evidence="7 14" id="KW-0479">Metal-binding</keyword>
<dbReference type="GO" id="GO:0020037">
    <property type="term" value="F:heme binding"/>
    <property type="evidence" value="ECO:0007669"/>
    <property type="project" value="InterPro"/>
</dbReference>
<evidence type="ECO:0000256" key="12">
    <source>
        <dbReference type="ARBA" id="ARBA00023033"/>
    </source>
</evidence>
<evidence type="ECO:0000256" key="11">
    <source>
        <dbReference type="ARBA" id="ARBA00023004"/>
    </source>
</evidence>
<dbReference type="PANTHER" id="PTHR24292:SF84">
    <property type="entry name" value="CYTOCHROME P450 28A5-RELATED"/>
    <property type="match status" value="1"/>
</dbReference>
<dbReference type="GO" id="GO:0016705">
    <property type="term" value="F:oxidoreductase activity, acting on paired donors, with incorporation or reduction of molecular oxygen"/>
    <property type="evidence" value="ECO:0007669"/>
    <property type="project" value="InterPro"/>
</dbReference>
<keyword evidence="9" id="KW-0492">Microsome</keyword>
<evidence type="ECO:0000256" key="13">
    <source>
        <dbReference type="ARBA" id="ARBA00023136"/>
    </source>
</evidence>
<dbReference type="InterPro" id="IPR017972">
    <property type="entry name" value="Cyt_P450_CS"/>
</dbReference>
<evidence type="ECO:0000256" key="6">
    <source>
        <dbReference type="ARBA" id="ARBA00022617"/>
    </source>
</evidence>
<dbReference type="AlphaFoldDB" id="A0A0J9QW45"/>
<dbReference type="GO" id="GO:0005789">
    <property type="term" value="C:endoplasmic reticulum membrane"/>
    <property type="evidence" value="ECO:0007669"/>
    <property type="project" value="UniProtKB-SubCell"/>
</dbReference>
<dbReference type="InterPro" id="IPR001128">
    <property type="entry name" value="Cyt_P450"/>
</dbReference>
<keyword evidence="10 16" id="KW-0560">Oxidoreductase</keyword>
<reference evidence="16" key="3">
    <citation type="submission" date="2015-04" db="EMBL/GenBank/DDBJ databases">
        <authorList>
            <consortium name="FlyBase"/>
        </authorList>
    </citation>
    <scope>NUCLEOTIDE SEQUENCE</scope>
    <source>
        <strain evidence="16">W501</strain>
    </source>
</reference>
<evidence type="ECO:0000256" key="15">
    <source>
        <dbReference type="SAM" id="Phobius"/>
    </source>
</evidence>
<dbReference type="PRINTS" id="PR00465">
    <property type="entry name" value="EP450IV"/>
</dbReference>
<feature type="binding site" description="axial binding residue" evidence="14">
    <location>
        <position position="983"/>
    </location>
    <ligand>
        <name>heme</name>
        <dbReference type="ChEBI" id="CHEBI:30413"/>
    </ligand>
    <ligandPart>
        <name>Fe</name>
        <dbReference type="ChEBI" id="CHEBI:18248"/>
    </ligandPart>
</feature>
<keyword evidence="13 15" id="KW-0472">Membrane</keyword>
<evidence type="ECO:0000256" key="5">
    <source>
        <dbReference type="ARBA" id="ARBA00010617"/>
    </source>
</evidence>
<dbReference type="KEGG" id="dsi:Dsimw501_GD23328"/>
<dbReference type="OrthoDB" id="2789670at2759"/>
<dbReference type="Bgee" id="FBgn0194714">
    <property type="expression patterns" value="Expressed in adult organism and 3 other cell types or tissues"/>
</dbReference>
<evidence type="ECO:0000256" key="1">
    <source>
        <dbReference type="ARBA" id="ARBA00001971"/>
    </source>
</evidence>
<dbReference type="InterPro" id="IPR002403">
    <property type="entry name" value="Cyt_P450_E_grp-IV"/>
</dbReference>
<dbReference type="EMBL" id="CM002910">
    <property type="protein sequence ID" value="KMY88263.1"/>
    <property type="molecule type" value="Genomic_DNA"/>
</dbReference>
<dbReference type="Proteomes" id="UP000035880">
    <property type="component" value="Chromosome 2L"/>
</dbReference>
<dbReference type="GO" id="GO:0004497">
    <property type="term" value="F:monooxygenase activity"/>
    <property type="evidence" value="ECO:0007669"/>
    <property type="project" value="UniProtKB-KW"/>
</dbReference>
<gene>
    <name evidence="16" type="primary">Dsim\GD23328</name>
    <name evidence="16" type="ORF">Dsimw501_GD23328</name>
</gene>
<dbReference type="InterPro" id="IPR050476">
    <property type="entry name" value="Insect_CytP450_Detox"/>
</dbReference>
<feature type="transmembrane region" description="Helical" evidence="15">
    <location>
        <begin position="541"/>
        <end position="559"/>
    </location>
</feature>
<keyword evidence="8" id="KW-0256">Endoplasmic reticulum</keyword>
<keyword evidence="12" id="KW-0503">Monooxygenase</keyword>
<comment type="similarity">
    <text evidence="5">Belongs to the cytochrome P450 family.</text>
</comment>
<reference evidence="16" key="2">
    <citation type="submission" date="2014-06" db="EMBL/GenBank/DDBJ databases">
        <authorList>
            <person name="Hu T."/>
            <person name="Eisen M.B."/>
            <person name="Thornton K.R."/>
            <person name="Andolfatto P."/>
        </authorList>
    </citation>
    <scope>NUCLEOTIDE SEQUENCE</scope>
    <source>
        <strain evidence="16">W501</strain>
    </source>
</reference>
<dbReference type="PROSITE" id="PS00086">
    <property type="entry name" value="CYTOCHROME_P450"/>
    <property type="match status" value="2"/>
</dbReference>
<proteinExistence type="inferred from homology"/>
<evidence type="ECO:0000313" key="16">
    <source>
        <dbReference type="EMBL" id="KMY88263.1"/>
    </source>
</evidence>
<evidence type="ECO:0000256" key="10">
    <source>
        <dbReference type="ARBA" id="ARBA00023002"/>
    </source>
</evidence>
<keyword evidence="11 14" id="KW-0408">Iron</keyword>
<accession>A0A0J9QW45</accession>
<reference evidence="16" key="1">
    <citation type="journal article" date="2013" name="Genome Res.">
        <title>A second-generation assembly of the Drosophila simulans genome provides new insights into patterns of lineage-specific divergence.</title>
        <authorList>
            <person name="Hu T.T."/>
            <person name="Eisen M.B."/>
            <person name="Thornton K.R."/>
            <person name="Andolfatto P."/>
        </authorList>
    </citation>
    <scope>NUCLEOTIDE SEQUENCE [LARGE SCALE GENOMIC DNA]</scope>
    <source>
        <strain evidence="16">W501</strain>
    </source>
</reference>
<dbReference type="Gene3D" id="1.10.630.10">
    <property type="entry name" value="Cytochrome P450"/>
    <property type="match status" value="2"/>
</dbReference>
<protein>
    <submittedName>
        <fullName evidence="16">Uncharacterized protein</fullName>
        <ecNumber evidence="16">1.14.-.-</ecNumber>
    </submittedName>
</protein>
<evidence type="ECO:0000256" key="3">
    <source>
        <dbReference type="ARBA" id="ARBA00004174"/>
    </source>
</evidence>
<name>A0A0J9QW45_DROSI</name>
<comment type="subcellular location">
    <subcellularLocation>
        <location evidence="4">Endoplasmic reticulum membrane</location>
        <topology evidence="4">Peripheral membrane protein</topology>
    </subcellularLocation>
    <subcellularLocation>
        <location evidence="3">Microsome membrane</location>
        <topology evidence="3">Peripheral membrane protein</topology>
    </subcellularLocation>
</comment>
<dbReference type="PANTHER" id="PTHR24292">
    <property type="entry name" value="CYTOCHROME P450"/>
    <property type="match status" value="1"/>
</dbReference>
<sequence>MCLVTTALVLVLTLLVLVYVFLTWNFNYWRSRGIKTAPTWPFVGSFPSIFTRKRNIAYDIDDIYEKYKDTENMVGVFTTRVPQLLVMCPEYIHKIYATDFRSFHNNEWRNFVNKKTDMILGNNPFVLTGDEWKERRSEIMPALSPNRVSNLIKHLPNQNCIFILRKVKAVYPVSQSVCRKFVEYIRRQQQMASSQGLDAMDLSLCYTTEVVSDCGLGVSAQSFTDTPTPLLKMIKRVFNTSFEFIFYSVVTNLWQKVRKIYSVPFFNKETEVFFLDIIRRCITLRLEKPEQQRDDFLNYMLQLQEKKGLHTDNILINTMTFILDGFETTALVLAHIMLMLGRNPEEQDKVRKEIGSADLTFDQMSELPHLDACIYETLRLFSPQVAARKLVTEPFEFANKNGRTVHLKPGDVVTIPVKALHHDPQYYEDPLTFKPERFLESNGGGMKSYRDRGVYLAFGDGPRHCPGMRFALTQLKAALVEILRNFEIKVNPKTRSDNQIDDTFFMATLKGGIYLDFKDLSQLSSSWFSSALARRCAMCTISTALLVIAAILALIYVFLTWNFSYWKKMGIPTAKSWPFVGSFPSVFTQKRNVVYDIDEIYEQYKNTDSIVGVFQTRIPQLMVTTPEYAHKIFVSDFRSFHDNEMAKFTDSKKDPILANNPFILTGEAWKERRAEVTPGLSANRVKAAYPVSLRVCKKFVEYIRRQSLMAPAQGLNAKDLCLCYTTEVISDCVLGISAQSFTDNPTPMVGMTKRVFEQSFGFIFYTVVANLWPPITKFYSVSLFAKDVAAFFHDIMRKCIQVRRESPAAQQRDDFLNYMLQLQEKKGLNAAELTSHTMTFLTDGFETTAQVLTHTLLFLARNPEEQQKLREEVGTAELTFEQISELPFTEACIHETLRIFSPVLAARKVVTEPYELTNKNGVSVKLRPGDVVIIPVNALHNDPQYYEEPQSFKPERFLNINGGAKKYRDQGLYFGFGDGPRICPGMRFSLTQIKAALVEIVRNFDVKVNPKTRKDNEIDDTYFMPALKGGVWLDFVERN</sequence>
<dbReference type="FunFam" id="1.10.630.10:FF:000182">
    <property type="entry name" value="Cytochrome P450 3A4"/>
    <property type="match status" value="1"/>
</dbReference>
<dbReference type="Pfam" id="PF00067">
    <property type="entry name" value="p450"/>
    <property type="match status" value="2"/>
</dbReference>
<dbReference type="EC" id="1.14.-.-" evidence="16"/>
<evidence type="ECO:0000256" key="9">
    <source>
        <dbReference type="ARBA" id="ARBA00022848"/>
    </source>
</evidence>
<evidence type="ECO:0000256" key="8">
    <source>
        <dbReference type="ARBA" id="ARBA00022824"/>
    </source>
</evidence>
<evidence type="ECO:0000256" key="14">
    <source>
        <dbReference type="PIRSR" id="PIRSR602403-1"/>
    </source>
</evidence>
<evidence type="ECO:0000256" key="4">
    <source>
        <dbReference type="ARBA" id="ARBA00004406"/>
    </source>
</evidence>
<keyword evidence="15" id="KW-1133">Transmembrane helix</keyword>
<dbReference type="CDD" id="cd11056">
    <property type="entry name" value="CYP6-like"/>
    <property type="match status" value="2"/>
</dbReference>
<organism evidence="16">
    <name type="scientific">Drosophila simulans</name>
    <name type="common">Fruit fly</name>
    <dbReference type="NCBI Taxonomy" id="7240"/>
    <lineage>
        <taxon>Eukaryota</taxon>
        <taxon>Metazoa</taxon>
        <taxon>Ecdysozoa</taxon>
        <taxon>Arthropoda</taxon>
        <taxon>Hexapoda</taxon>
        <taxon>Insecta</taxon>
        <taxon>Pterygota</taxon>
        <taxon>Neoptera</taxon>
        <taxon>Endopterygota</taxon>
        <taxon>Diptera</taxon>
        <taxon>Brachycera</taxon>
        <taxon>Muscomorpha</taxon>
        <taxon>Ephydroidea</taxon>
        <taxon>Drosophilidae</taxon>
        <taxon>Drosophila</taxon>
        <taxon>Sophophora</taxon>
    </lineage>
</organism>
<keyword evidence="6 14" id="KW-0349">Heme</keyword>
<dbReference type="GO" id="GO:0005506">
    <property type="term" value="F:iron ion binding"/>
    <property type="evidence" value="ECO:0007669"/>
    <property type="project" value="InterPro"/>
</dbReference>
<comment type="cofactor">
    <cofactor evidence="1 14">
        <name>heme</name>
        <dbReference type="ChEBI" id="CHEBI:30413"/>
    </cofactor>
</comment>
<dbReference type="SUPFAM" id="SSF48264">
    <property type="entry name" value="Cytochrome P450"/>
    <property type="match status" value="2"/>
</dbReference>
<dbReference type="PRINTS" id="PR00385">
    <property type="entry name" value="P450"/>
</dbReference>
<dbReference type="InterPro" id="IPR036396">
    <property type="entry name" value="Cyt_P450_sf"/>
</dbReference>
<evidence type="ECO:0000256" key="2">
    <source>
        <dbReference type="ARBA" id="ARBA00003690"/>
    </source>
</evidence>
<comment type="function">
    <text evidence="2">May be involved in the metabolism of insect hormones and in the breakdown of synthetic insecticides.</text>
</comment>
<keyword evidence="15" id="KW-0812">Transmembrane</keyword>
<evidence type="ECO:0000256" key="7">
    <source>
        <dbReference type="ARBA" id="ARBA00022723"/>
    </source>
</evidence>